<dbReference type="AlphaFoldDB" id="A0AAD8QIY7"/>
<dbReference type="Proteomes" id="UP001231189">
    <property type="component" value="Unassembled WGS sequence"/>
</dbReference>
<keyword evidence="2" id="KW-1185">Reference proteome</keyword>
<name>A0AAD8QIY7_LOLMU</name>
<gene>
    <name evidence="1" type="ORF">QYE76_037692</name>
</gene>
<sequence>MAEVTGIKVFPAGFGDGNGEFGGDWGSFGSIPWSRLKRRTRRTRRWSQLDEGWSGSTVPWRGRCGRLTGVSRFREEEERRGKRGEEMAREREWLALCFLRGVDSMGIKGGEQVRRIFFPGDNLLRTGKPALLIPRIGDEIDGGGAKEGAGREATGGEKLRAHQGEGRIRAEAKCETIKRQQKELNGLRKFMETTEHHWDLLAENILVR</sequence>
<evidence type="ECO:0000313" key="2">
    <source>
        <dbReference type="Proteomes" id="UP001231189"/>
    </source>
</evidence>
<comment type="caution">
    <text evidence="1">The sequence shown here is derived from an EMBL/GenBank/DDBJ whole genome shotgun (WGS) entry which is preliminary data.</text>
</comment>
<reference evidence="1" key="1">
    <citation type="submission" date="2023-07" db="EMBL/GenBank/DDBJ databases">
        <title>A chromosome-level genome assembly of Lolium multiflorum.</title>
        <authorList>
            <person name="Chen Y."/>
            <person name="Copetti D."/>
            <person name="Kolliker R."/>
            <person name="Studer B."/>
        </authorList>
    </citation>
    <scope>NUCLEOTIDE SEQUENCE</scope>
    <source>
        <strain evidence="1">02402/16</strain>
        <tissue evidence="1">Leaf</tissue>
    </source>
</reference>
<accession>A0AAD8QIY7</accession>
<proteinExistence type="predicted"/>
<evidence type="ECO:0000313" key="1">
    <source>
        <dbReference type="EMBL" id="KAK1603056.1"/>
    </source>
</evidence>
<protein>
    <submittedName>
        <fullName evidence="1">Uncharacterized protein</fullName>
    </submittedName>
</protein>
<organism evidence="1 2">
    <name type="scientific">Lolium multiflorum</name>
    <name type="common">Italian ryegrass</name>
    <name type="synonym">Lolium perenne subsp. multiflorum</name>
    <dbReference type="NCBI Taxonomy" id="4521"/>
    <lineage>
        <taxon>Eukaryota</taxon>
        <taxon>Viridiplantae</taxon>
        <taxon>Streptophyta</taxon>
        <taxon>Embryophyta</taxon>
        <taxon>Tracheophyta</taxon>
        <taxon>Spermatophyta</taxon>
        <taxon>Magnoliopsida</taxon>
        <taxon>Liliopsida</taxon>
        <taxon>Poales</taxon>
        <taxon>Poaceae</taxon>
        <taxon>BOP clade</taxon>
        <taxon>Pooideae</taxon>
        <taxon>Poodae</taxon>
        <taxon>Poeae</taxon>
        <taxon>Poeae Chloroplast Group 2 (Poeae type)</taxon>
        <taxon>Loliodinae</taxon>
        <taxon>Loliinae</taxon>
        <taxon>Lolium</taxon>
    </lineage>
</organism>
<dbReference type="EMBL" id="JAUUTY010000134">
    <property type="protein sequence ID" value="KAK1603056.1"/>
    <property type="molecule type" value="Genomic_DNA"/>
</dbReference>